<feature type="domain" description="POTRA" evidence="10">
    <location>
        <begin position="39"/>
        <end position="112"/>
    </location>
</feature>
<evidence type="ECO:0000256" key="9">
    <source>
        <dbReference type="SAM" id="SignalP"/>
    </source>
</evidence>
<keyword evidence="7" id="KW-0998">Cell outer membrane</keyword>
<dbReference type="PANTHER" id="PTHR12815:SF47">
    <property type="entry name" value="TRANSLOCATION AND ASSEMBLY MODULE SUBUNIT TAMA"/>
    <property type="match status" value="1"/>
</dbReference>
<sequence length="833" mass="93279">MTRCIWVLVFLLMAGTASSQVLDKSRQSSPIDYQQPRQYRIGGINVSGYKFLDPIALTSLTGLKEGDMVTVPGEDISRAIQNLWDQGILGDVDVTARTEGEVIYLTFNLTERPRLSNFRFSGINKTQSDALKDKVPLQKGRIVTDAVLNSTRNAVREYYIDKSYLNAKVNITQRPDSILPNSVVLNIHVDKGNKVKVGDIEIVGNEAFSDKKLQRKLKSTKEKRFYKIFTSSKFNRTKFEEDKEALITFYNSQGYRDAIIVSDSVYRISDDRLGVQITVDEGQRYYYRNITWTGNYLYEDNYLARVLGIEKGDVYDQQELEKRLTYNPAGVDVSALYQNDGYLFSSIEPVEVRVEGDSIDLEMRVTEGPQATIDKIIITGNDKTSDHVILREIRTLPGQKYSRDDLIRTRNELAALGYFDPETIGLNPIPNPAEGTVDIAYSVVERPNDQISLSGGWGGPIGAVGTVGLTLNNFSTRKMLDLSEWRPIPTGDGQRLSLNIQANGKYYQSYSLSFTEPWLGGRKANSLTVSLFKTVYRRPQGGDDFSKLDVNGGAISLGRRLNWPDNYFYMNHSISYNRYTLDDYVLFQNVGDGENFSNGISNSISVVNTIGRSSIDNPTFPRRGSSLTLSLNLTPPYSLLSDRKDDFEYIEFNKWMFDASYFINVAGNLVFNTRAHFGFLGTYSSEAEIGPFERFKLGGAGLGGGNVFVGTEYIGLRGYDDESVVNANETTLLNAGGIAYNKFVFEARQLISPNPAATIYGLAFIEAGNNFGSYKNYNPFKLYRSVGVGARIFMSAFGLLGFDYAWRLDTLPGAAGMDAKRGMFHFIIGQQIR</sequence>
<dbReference type="InterPro" id="IPR034746">
    <property type="entry name" value="POTRA"/>
</dbReference>
<name>A0A399S215_9BACT</name>
<evidence type="ECO:0000256" key="5">
    <source>
        <dbReference type="ARBA" id="ARBA00022737"/>
    </source>
</evidence>
<dbReference type="InterPro" id="IPR023707">
    <property type="entry name" value="OM_assembly_BamA"/>
</dbReference>
<dbReference type="RefSeq" id="WP_119431957.1">
    <property type="nucleotide sequence ID" value="NZ_QWGE01000003.1"/>
</dbReference>
<dbReference type="PIRSF" id="PIRSF006076">
    <property type="entry name" value="OM_assembly_OMP85"/>
    <property type="match status" value="1"/>
</dbReference>
<evidence type="ECO:0000256" key="6">
    <source>
        <dbReference type="ARBA" id="ARBA00023136"/>
    </source>
</evidence>
<dbReference type="NCBIfam" id="TIGR03303">
    <property type="entry name" value="OM_YaeT"/>
    <property type="match status" value="1"/>
</dbReference>
<dbReference type="Gene3D" id="3.10.20.310">
    <property type="entry name" value="membrane protein fhac"/>
    <property type="match status" value="5"/>
</dbReference>
<dbReference type="InterPro" id="IPR010827">
    <property type="entry name" value="BamA/TamA_POTRA"/>
</dbReference>
<evidence type="ECO:0000256" key="1">
    <source>
        <dbReference type="ARBA" id="ARBA00004370"/>
    </source>
</evidence>
<feature type="domain" description="POTRA" evidence="10">
    <location>
        <begin position="195"/>
        <end position="282"/>
    </location>
</feature>
<dbReference type="GO" id="GO:0071709">
    <property type="term" value="P:membrane assembly"/>
    <property type="evidence" value="ECO:0007669"/>
    <property type="project" value="InterPro"/>
</dbReference>
<evidence type="ECO:0000256" key="7">
    <source>
        <dbReference type="ARBA" id="ARBA00023237"/>
    </source>
</evidence>
<protein>
    <recommendedName>
        <fullName evidence="8">Outer membrane protein assembly factor BamA</fullName>
    </recommendedName>
</protein>
<organism evidence="11 12">
    <name type="scientific">Pontibacter oryzae</name>
    <dbReference type="NCBI Taxonomy" id="2304593"/>
    <lineage>
        <taxon>Bacteria</taxon>
        <taxon>Pseudomonadati</taxon>
        <taxon>Bacteroidota</taxon>
        <taxon>Cytophagia</taxon>
        <taxon>Cytophagales</taxon>
        <taxon>Hymenobacteraceae</taxon>
        <taxon>Pontibacter</taxon>
    </lineage>
</organism>
<dbReference type="OrthoDB" id="9802086at2"/>
<dbReference type="Proteomes" id="UP000266005">
    <property type="component" value="Unassembled WGS sequence"/>
</dbReference>
<dbReference type="AlphaFoldDB" id="A0A399S215"/>
<gene>
    <name evidence="11" type="primary">bamA</name>
    <name evidence="11" type="ORF">D1627_09175</name>
</gene>
<evidence type="ECO:0000256" key="2">
    <source>
        <dbReference type="ARBA" id="ARBA00022452"/>
    </source>
</evidence>
<dbReference type="PANTHER" id="PTHR12815">
    <property type="entry name" value="SORTING AND ASSEMBLY MACHINERY SAMM50 PROTEIN FAMILY MEMBER"/>
    <property type="match status" value="1"/>
</dbReference>
<comment type="subcellular location">
    <subcellularLocation>
        <location evidence="1">Membrane</location>
    </subcellularLocation>
</comment>
<keyword evidence="6" id="KW-0472">Membrane</keyword>
<comment type="caution">
    <text evidence="11">The sequence shown here is derived from an EMBL/GenBank/DDBJ whole genome shotgun (WGS) entry which is preliminary data.</text>
</comment>
<dbReference type="EMBL" id="QWGE01000003">
    <property type="protein sequence ID" value="RIJ37301.1"/>
    <property type="molecule type" value="Genomic_DNA"/>
</dbReference>
<evidence type="ECO:0000256" key="4">
    <source>
        <dbReference type="ARBA" id="ARBA00022729"/>
    </source>
</evidence>
<evidence type="ECO:0000259" key="10">
    <source>
        <dbReference type="PROSITE" id="PS51779"/>
    </source>
</evidence>
<feature type="domain" description="POTRA" evidence="10">
    <location>
        <begin position="113"/>
        <end position="192"/>
    </location>
</feature>
<keyword evidence="2" id="KW-1134">Transmembrane beta strand</keyword>
<dbReference type="GO" id="GO:0009279">
    <property type="term" value="C:cell outer membrane"/>
    <property type="evidence" value="ECO:0007669"/>
    <property type="project" value="UniProtKB-UniRule"/>
</dbReference>
<feature type="domain" description="POTRA" evidence="10">
    <location>
        <begin position="371"/>
        <end position="446"/>
    </location>
</feature>
<accession>A0A399S215</accession>
<dbReference type="Pfam" id="PF07244">
    <property type="entry name" value="POTRA"/>
    <property type="match status" value="5"/>
</dbReference>
<feature type="signal peptide" evidence="9">
    <location>
        <begin position="1"/>
        <end position="19"/>
    </location>
</feature>
<dbReference type="Pfam" id="PF01103">
    <property type="entry name" value="Omp85"/>
    <property type="match status" value="1"/>
</dbReference>
<dbReference type="Gene3D" id="2.40.160.50">
    <property type="entry name" value="membrane protein fhac: a member of the omp85/tpsb transporter family"/>
    <property type="match status" value="1"/>
</dbReference>
<keyword evidence="4 9" id="KW-0732">Signal</keyword>
<dbReference type="InterPro" id="IPR039910">
    <property type="entry name" value="D15-like"/>
</dbReference>
<keyword evidence="12" id="KW-1185">Reference proteome</keyword>
<dbReference type="InterPro" id="IPR000184">
    <property type="entry name" value="Bac_surfAg_D15"/>
</dbReference>
<feature type="chain" id="PRO_5017200661" description="Outer membrane protein assembly factor BamA" evidence="9">
    <location>
        <begin position="20"/>
        <end position="833"/>
    </location>
</feature>
<reference evidence="12" key="1">
    <citation type="submission" date="2018-08" db="EMBL/GenBank/DDBJ databases">
        <title>Mucilaginibacter sp. MYSH2.</title>
        <authorList>
            <person name="Seo T."/>
        </authorList>
    </citation>
    <scope>NUCLEOTIDE SEQUENCE [LARGE SCALE GENOMIC DNA]</scope>
    <source>
        <strain evidence="12">KIRAN</strain>
    </source>
</reference>
<proteinExistence type="predicted"/>
<evidence type="ECO:0000313" key="11">
    <source>
        <dbReference type="EMBL" id="RIJ37301.1"/>
    </source>
</evidence>
<dbReference type="PROSITE" id="PS51779">
    <property type="entry name" value="POTRA"/>
    <property type="match status" value="4"/>
</dbReference>
<evidence type="ECO:0000256" key="3">
    <source>
        <dbReference type="ARBA" id="ARBA00022692"/>
    </source>
</evidence>
<evidence type="ECO:0000256" key="8">
    <source>
        <dbReference type="NCBIfam" id="TIGR03303"/>
    </source>
</evidence>
<keyword evidence="3" id="KW-0812">Transmembrane</keyword>
<evidence type="ECO:0000313" key="12">
    <source>
        <dbReference type="Proteomes" id="UP000266005"/>
    </source>
</evidence>
<keyword evidence="5" id="KW-0677">Repeat</keyword>